<gene>
    <name evidence="3" type="ORF">A8806_102218</name>
</gene>
<proteinExistence type="predicted"/>
<dbReference type="Proteomes" id="UP000245845">
    <property type="component" value="Unassembled WGS sequence"/>
</dbReference>
<dbReference type="RefSeq" id="WP_109730075.1">
    <property type="nucleotide sequence ID" value="NZ_BAAACK010000006.1"/>
</dbReference>
<evidence type="ECO:0000313" key="3">
    <source>
        <dbReference type="EMBL" id="PWJ31362.1"/>
    </source>
</evidence>
<comment type="caution">
    <text evidence="3">The sequence shown here is derived from an EMBL/GenBank/DDBJ whole genome shotgun (WGS) entry which is preliminary data.</text>
</comment>
<dbReference type="OrthoDB" id="1956790at2"/>
<dbReference type="PROSITE" id="PS51257">
    <property type="entry name" value="PROKAR_LIPOPROTEIN"/>
    <property type="match status" value="1"/>
</dbReference>
<keyword evidence="2" id="KW-0732">Signal</keyword>
<keyword evidence="1" id="KW-0175">Coiled coil</keyword>
<reference evidence="3 4" key="1">
    <citation type="submission" date="2018-05" db="EMBL/GenBank/DDBJ databases">
        <title>The Hungate 1000. A catalogue of reference genomes from the rumen microbiome.</title>
        <authorList>
            <person name="Kelly W."/>
        </authorList>
    </citation>
    <scope>NUCLEOTIDE SEQUENCE [LARGE SCALE GENOMIC DNA]</scope>
    <source>
        <strain evidence="3 4">NLAE-zl-C242</strain>
    </source>
</reference>
<dbReference type="AlphaFoldDB" id="A0A2Y9B9M5"/>
<name>A0A2Y9B9M5_9FIRM</name>
<sequence length="250" mass="28743">MNMKKKKWLIPSFAILIFFVFGLTACGAGTAEAKTDTPEEVLLDSMEALKELDLDAFNARTDNYVRTHRNWIGIPTQKEYRIFNELQQPGLKGKRYRSNKKFADKIVQNLSWEIKDVRVSGKEAQIDMTVTNIDMSDVMGKYEISIMEDMISSDGTGLISMIRDIHQIDYGDNSVVSIMEEEEGLSVLDITVGAYKEDGIWKIHVSDSFINAVMGNMDSEHYSDEIQNRLDELEKEYEYKLDQWGDDFFE</sequence>
<evidence type="ECO:0008006" key="5">
    <source>
        <dbReference type="Google" id="ProtNLM"/>
    </source>
</evidence>
<feature type="coiled-coil region" evidence="1">
    <location>
        <begin position="216"/>
        <end position="243"/>
    </location>
</feature>
<feature type="chain" id="PRO_5043162094" description="Lipoprotein" evidence="2">
    <location>
        <begin position="34"/>
        <end position="250"/>
    </location>
</feature>
<evidence type="ECO:0000313" key="4">
    <source>
        <dbReference type="Proteomes" id="UP000245845"/>
    </source>
</evidence>
<feature type="signal peptide" evidence="2">
    <location>
        <begin position="1"/>
        <end position="33"/>
    </location>
</feature>
<organism evidence="3 4">
    <name type="scientific">Faecalicatena orotica</name>
    <dbReference type="NCBI Taxonomy" id="1544"/>
    <lineage>
        <taxon>Bacteria</taxon>
        <taxon>Bacillati</taxon>
        <taxon>Bacillota</taxon>
        <taxon>Clostridia</taxon>
        <taxon>Lachnospirales</taxon>
        <taxon>Lachnospiraceae</taxon>
        <taxon>Faecalicatena</taxon>
    </lineage>
</organism>
<evidence type="ECO:0000256" key="1">
    <source>
        <dbReference type="SAM" id="Coils"/>
    </source>
</evidence>
<dbReference type="EMBL" id="QGDL01000002">
    <property type="protein sequence ID" value="PWJ31362.1"/>
    <property type="molecule type" value="Genomic_DNA"/>
</dbReference>
<accession>A0A2Y9B9M5</accession>
<keyword evidence="4" id="KW-1185">Reference proteome</keyword>
<evidence type="ECO:0000256" key="2">
    <source>
        <dbReference type="SAM" id="SignalP"/>
    </source>
</evidence>
<protein>
    <recommendedName>
        <fullName evidence="5">Lipoprotein</fullName>
    </recommendedName>
</protein>